<organism evidence="1 2">
    <name type="scientific">Luteibacter rhizovicinus DSM 16549</name>
    <dbReference type="NCBI Taxonomy" id="1440763"/>
    <lineage>
        <taxon>Bacteria</taxon>
        <taxon>Pseudomonadati</taxon>
        <taxon>Pseudomonadota</taxon>
        <taxon>Gammaproteobacteria</taxon>
        <taxon>Lysobacterales</taxon>
        <taxon>Rhodanobacteraceae</taxon>
        <taxon>Luteibacter</taxon>
    </lineage>
</organism>
<evidence type="ECO:0000313" key="1">
    <source>
        <dbReference type="EMBL" id="APG05095.1"/>
    </source>
</evidence>
<dbReference type="KEGG" id="lrz:BJI69_15130"/>
<keyword evidence="2" id="KW-1185">Reference proteome</keyword>
<dbReference type="AlphaFoldDB" id="A0A0G9HCR6"/>
<protein>
    <submittedName>
        <fullName evidence="1">Uncharacterized protein</fullName>
    </submittedName>
</protein>
<accession>A0A0G9HCR6</accession>
<name>A0A0G9HCR6_9GAMM</name>
<dbReference type="Proteomes" id="UP000182987">
    <property type="component" value="Chromosome"/>
</dbReference>
<evidence type="ECO:0000313" key="2">
    <source>
        <dbReference type="Proteomes" id="UP000182987"/>
    </source>
</evidence>
<proteinExistence type="predicted"/>
<gene>
    <name evidence="1" type="ORF">BJI69_15130</name>
</gene>
<dbReference type="EMBL" id="CP017480">
    <property type="protein sequence ID" value="APG05095.1"/>
    <property type="molecule type" value="Genomic_DNA"/>
</dbReference>
<reference evidence="2" key="1">
    <citation type="submission" date="2016-09" db="EMBL/GenBank/DDBJ databases">
        <authorList>
            <person name="Lysoe E."/>
        </authorList>
    </citation>
    <scope>NUCLEOTIDE SEQUENCE [LARGE SCALE GENOMIC DNA]</scope>
    <source>
        <strain evidence="2">LJ96T</strain>
    </source>
</reference>
<sequence>MLLTYGTCALLRGSRCDTWSCTYSVMAFMFLMVVWHLFGFGTTVAEEGWPKALRDYWPIVVLVGGALLVVLTHDLGIW</sequence>
<dbReference type="PATRIC" id="fig|1440763.5.peg.1332"/>